<dbReference type="STRING" id="1332264.BW730_01850"/>
<accession>A0A1Q2CSQ8</accession>
<evidence type="ECO:0000313" key="5">
    <source>
        <dbReference type="Proteomes" id="UP000188145"/>
    </source>
</evidence>
<dbReference type="Gene3D" id="1.10.10.2910">
    <property type="match status" value="1"/>
</dbReference>
<dbReference type="EMBL" id="CP019606">
    <property type="protein sequence ID" value="AQP49146.1"/>
    <property type="molecule type" value="Genomic_DNA"/>
</dbReference>
<feature type="region of interest" description="Disordered" evidence="1">
    <location>
        <begin position="334"/>
        <end position="358"/>
    </location>
</feature>
<dbReference type="Proteomes" id="UP000188145">
    <property type="component" value="Chromosome"/>
</dbReference>
<reference evidence="5" key="1">
    <citation type="submission" date="2017-02" db="EMBL/GenBank/DDBJ databases">
        <title>Tessaracoccus aquaemaris sp. nov., isolated from the intestine of a Korean rockfish, Sebastes schlegelii, in a marine aquaculture pond.</title>
        <authorList>
            <person name="Tak E.J."/>
            <person name="Bae J.-W."/>
        </authorList>
    </citation>
    <scope>NUCLEOTIDE SEQUENCE [LARGE SCALE GENOMIC DNA]</scope>
    <source>
        <strain evidence="5">NSG39</strain>
    </source>
</reference>
<dbReference type="InterPro" id="IPR013610">
    <property type="entry name" value="ArdC_N"/>
</dbReference>
<organism evidence="4 5">
    <name type="scientific">Tessaracoccus aquimaris</name>
    <dbReference type="NCBI Taxonomy" id="1332264"/>
    <lineage>
        <taxon>Bacteria</taxon>
        <taxon>Bacillati</taxon>
        <taxon>Actinomycetota</taxon>
        <taxon>Actinomycetes</taxon>
        <taxon>Propionibacteriales</taxon>
        <taxon>Propionibacteriaceae</taxon>
        <taxon>Tessaracoccus</taxon>
    </lineage>
</organism>
<evidence type="ECO:0000259" key="2">
    <source>
        <dbReference type="Pfam" id="PF06114"/>
    </source>
</evidence>
<feature type="domain" description="N-terminal" evidence="3">
    <location>
        <begin position="35"/>
        <end position="108"/>
    </location>
</feature>
<feature type="domain" description="IrrE N-terminal-like" evidence="2">
    <location>
        <begin position="182"/>
        <end position="258"/>
    </location>
</feature>
<dbReference type="Pfam" id="PF06114">
    <property type="entry name" value="Peptidase_M78"/>
    <property type="match status" value="1"/>
</dbReference>
<proteinExistence type="predicted"/>
<protein>
    <submittedName>
        <fullName evidence="4">Serine/arginine repetitive matrix protein 2</fullName>
    </submittedName>
</protein>
<evidence type="ECO:0000259" key="3">
    <source>
        <dbReference type="Pfam" id="PF08401"/>
    </source>
</evidence>
<evidence type="ECO:0000256" key="1">
    <source>
        <dbReference type="SAM" id="MobiDB-lite"/>
    </source>
</evidence>
<dbReference type="GO" id="GO:0003697">
    <property type="term" value="F:single-stranded DNA binding"/>
    <property type="evidence" value="ECO:0007669"/>
    <property type="project" value="InterPro"/>
</dbReference>
<sequence length="358" mass="38889">MTATEEVRAKRDAKLDELHEKLTGAVETLVSGRDWARALAFAARFRSRSFNNALLIWVQHEAAFEAGRVPGPVPSYVAGYRQWQQLGQQVQKGQPGYMIFAPVTGRFASSNPGDPSSWRRLGPREKHKVNEVVRTKMVGARPAYVWDVTQTEGDPIPEPLAPKLLDGEAPQGLWDGLAMQVEALGFEVLRVPDDGRIGGADGLTDYVARQVSVRTDVTEVNQIATLAHELAHVLMHDPKDEDARQHRGVREVEAESVALMVGAAHGLDTSGYTIPYVAGWASSVKDAEPVEVVKATGERVRRTALGILDQLDTFQVADGTPPGLARDVPTAEPKALHVPPPSEHRPAARVPVVAGRGL</sequence>
<dbReference type="OrthoDB" id="7605626at2"/>
<keyword evidence="5" id="KW-1185">Reference proteome</keyword>
<name>A0A1Q2CSQ8_9ACTN</name>
<dbReference type="InterPro" id="IPR010359">
    <property type="entry name" value="IrrE_HExxH"/>
</dbReference>
<gene>
    <name evidence="4" type="ORF">BW730_01850</name>
</gene>
<dbReference type="Pfam" id="PF08401">
    <property type="entry name" value="ArdcN"/>
    <property type="match status" value="1"/>
</dbReference>
<evidence type="ECO:0000313" key="4">
    <source>
        <dbReference type="EMBL" id="AQP49146.1"/>
    </source>
</evidence>
<dbReference type="AlphaFoldDB" id="A0A1Q2CSQ8"/>
<dbReference type="KEGG" id="tes:BW730_01850"/>